<dbReference type="EMBL" id="JBHRXE010000008">
    <property type="protein sequence ID" value="MFC3568509.1"/>
    <property type="molecule type" value="Genomic_DNA"/>
</dbReference>
<reference evidence="9" key="1">
    <citation type="journal article" date="2019" name="Int. J. Syst. Evol. Microbiol.">
        <title>The Global Catalogue of Microorganisms (GCM) 10K type strain sequencing project: providing services to taxonomists for standard genome sequencing and annotation.</title>
        <authorList>
            <consortium name="The Broad Institute Genomics Platform"/>
            <consortium name="The Broad Institute Genome Sequencing Center for Infectious Disease"/>
            <person name="Wu L."/>
            <person name="Ma J."/>
        </authorList>
    </citation>
    <scope>NUCLEOTIDE SEQUENCE [LARGE SCALE GENOMIC DNA]</scope>
    <source>
        <strain evidence="9">VKM B-3226</strain>
    </source>
</reference>
<dbReference type="PROSITE" id="PS01306">
    <property type="entry name" value="UPF0054"/>
    <property type="match status" value="1"/>
</dbReference>
<dbReference type="InterPro" id="IPR002036">
    <property type="entry name" value="YbeY"/>
</dbReference>
<evidence type="ECO:0000256" key="1">
    <source>
        <dbReference type="ARBA" id="ARBA00010875"/>
    </source>
</evidence>
<dbReference type="PANTHER" id="PTHR46986">
    <property type="entry name" value="ENDORIBONUCLEASE YBEY, CHLOROPLASTIC"/>
    <property type="match status" value="1"/>
</dbReference>
<dbReference type="NCBIfam" id="TIGR00043">
    <property type="entry name" value="rRNA maturation RNase YbeY"/>
    <property type="match status" value="1"/>
</dbReference>
<proteinExistence type="inferred from homology"/>
<evidence type="ECO:0000256" key="2">
    <source>
        <dbReference type="ARBA" id="ARBA00022722"/>
    </source>
</evidence>
<dbReference type="Gene3D" id="3.40.390.30">
    <property type="entry name" value="Metalloproteases ('zincins'), catalytic domain"/>
    <property type="match status" value="1"/>
</dbReference>
<evidence type="ECO:0000256" key="6">
    <source>
        <dbReference type="ARBA" id="ARBA00022833"/>
    </source>
</evidence>
<dbReference type="RefSeq" id="WP_289895152.1">
    <property type="nucleotide sequence ID" value="NZ_JBHRXE010000008.1"/>
</dbReference>
<dbReference type="InterPro" id="IPR023091">
    <property type="entry name" value="MetalPrtase_cat_dom_sf_prd"/>
</dbReference>
<dbReference type="SUPFAM" id="SSF55486">
    <property type="entry name" value="Metalloproteases ('zincins'), catalytic domain"/>
    <property type="match status" value="1"/>
</dbReference>
<keyword evidence="5 7" id="KW-0378">Hydrolase</keyword>
<comment type="function">
    <text evidence="7">Single strand-specific metallo-endoribonuclease involved in late-stage 70S ribosome quality control and in maturation of the 3' terminus of the 16S rRNA.</text>
</comment>
<evidence type="ECO:0000256" key="3">
    <source>
        <dbReference type="ARBA" id="ARBA00022723"/>
    </source>
</evidence>
<comment type="subcellular location">
    <subcellularLocation>
        <location evidence="7">Cytoplasm</location>
    </subcellularLocation>
</comment>
<dbReference type="HAMAP" id="MF_00009">
    <property type="entry name" value="Endoribonucl_YbeY"/>
    <property type="match status" value="1"/>
</dbReference>
<evidence type="ECO:0000256" key="7">
    <source>
        <dbReference type="HAMAP-Rule" id="MF_00009"/>
    </source>
</evidence>
<keyword evidence="9" id="KW-1185">Reference proteome</keyword>
<evidence type="ECO:0000256" key="5">
    <source>
        <dbReference type="ARBA" id="ARBA00022801"/>
    </source>
</evidence>
<dbReference type="Pfam" id="PF02130">
    <property type="entry name" value="YbeY"/>
    <property type="match status" value="1"/>
</dbReference>
<keyword evidence="7" id="KW-0690">Ribosome biogenesis</keyword>
<keyword evidence="7" id="KW-0963">Cytoplasm</keyword>
<comment type="caution">
    <text evidence="8">The sequence shown here is derived from an EMBL/GenBank/DDBJ whole genome shotgun (WGS) entry which is preliminary data.</text>
</comment>
<gene>
    <name evidence="7 8" type="primary">ybeY</name>
    <name evidence="8" type="ORF">ACFOMP_03470</name>
</gene>
<keyword evidence="7" id="KW-0698">rRNA processing</keyword>
<dbReference type="InterPro" id="IPR020549">
    <property type="entry name" value="YbeY_CS"/>
</dbReference>
<dbReference type="PANTHER" id="PTHR46986:SF1">
    <property type="entry name" value="ENDORIBONUCLEASE YBEY, CHLOROPLASTIC"/>
    <property type="match status" value="1"/>
</dbReference>
<evidence type="ECO:0000313" key="8">
    <source>
        <dbReference type="EMBL" id="MFC3568509.1"/>
    </source>
</evidence>
<evidence type="ECO:0000313" key="9">
    <source>
        <dbReference type="Proteomes" id="UP001595596"/>
    </source>
</evidence>
<keyword evidence="2 7" id="KW-0540">Nuclease</keyword>
<comment type="cofactor">
    <cofactor evidence="7">
        <name>Zn(2+)</name>
        <dbReference type="ChEBI" id="CHEBI:29105"/>
    </cofactor>
    <text evidence="7">Binds 1 zinc ion.</text>
</comment>
<feature type="binding site" evidence="7">
    <location>
        <position position="143"/>
    </location>
    <ligand>
        <name>Zn(2+)</name>
        <dbReference type="ChEBI" id="CHEBI:29105"/>
        <note>catalytic</note>
    </ligand>
</feature>
<dbReference type="Proteomes" id="UP001595596">
    <property type="component" value="Unassembled WGS sequence"/>
</dbReference>
<evidence type="ECO:0000256" key="4">
    <source>
        <dbReference type="ARBA" id="ARBA00022759"/>
    </source>
</evidence>
<organism evidence="8 9">
    <name type="scientific">Paracoccus simplex</name>
    <dbReference type="NCBI Taxonomy" id="2086346"/>
    <lineage>
        <taxon>Bacteria</taxon>
        <taxon>Pseudomonadati</taxon>
        <taxon>Pseudomonadota</taxon>
        <taxon>Alphaproteobacteria</taxon>
        <taxon>Rhodobacterales</taxon>
        <taxon>Paracoccaceae</taxon>
        <taxon>Paracoccus</taxon>
    </lineage>
</organism>
<protein>
    <recommendedName>
        <fullName evidence="7">Endoribonuclease YbeY</fullName>
        <ecNumber evidence="7">3.1.-.-</ecNumber>
    </recommendedName>
</protein>
<comment type="similarity">
    <text evidence="1 7">Belongs to the endoribonuclease YbeY family.</text>
</comment>
<keyword evidence="4 7" id="KW-0255">Endonuclease</keyword>
<keyword evidence="6 7" id="KW-0862">Zinc</keyword>
<feature type="binding site" evidence="7">
    <location>
        <position position="133"/>
    </location>
    <ligand>
        <name>Zn(2+)</name>
        <dbReference type="ChEBI" id="CHEBI:29105"/>
        <note>catalytic</note>
    </ligand>
</feature>
<accession>A0ABV7RV51</accession>
<dbReference type="EC" id="3.1.-.-" evidence="7"/>
<name>A0ABV7RV51_9RHOB</name>
<keyword evidence="3 7" id="KW-0479">Metal-binding</keyword>
<sequence>MPDSRGAAEEALEIVDIVLEDDRWEDAGLPAMAERAARAVGEWLDLGEFQVVVMGCDDDRIATLNAEFRGKPKPTNVLSWPAVEFDPRPPGTRPDLPGIEELGDIAISYDTCQREAEAQGKPFADHATHLLVHAILHLAGYDHIDDQDAETMEDAERSILGKLGIPDPYLEHET</sequence>
<feature type="binding site" evidence="7">
    <location>
        <position position="137"/>
    </location>
    <ligand>
        <name>Zn(2+)</name>
        <dbReference type="ChEBI" id="CHEBI:29105"/>
        <note>catalytic</note>
    </ligand>
</feature>